<proteinExistence type="predicted"/>
<protein>
    <submittedName>
        <fullName evidence="1">Uncharacterized protein</fullName>
    </submittedName>
</protein>
<sequence length="133" mass="14273">MQLNDVLLTSEEMEKVAEAVEAANSWSMAGVENAIARAQVRKMVNWLVGLGSIRLGDTDYVNLTWDELMSIEKGGAIPLLPGGGYSTLRDGCCNCRCGCRKPLELGRHGLCAACHADYMAHGNDGTAQCDPLT</sequence>
<dbReference type="Proteomes" id="UP000176349">
    <property type="component" value="Unassembled WGS sequence"/>
</dbReference>
<dbReference type="EMBL" id="MHKV01000034">
    <property type="protein sequence ID" value="OGY96791.1"/>
    <property type="molecule type" value="Genomic_DNA"/>
</dbReference>
<reference evidence="1 2" key="1">
    <citation type="journal article" date="2016" name="Nat. Commun.">
        <title>Thousands of microbial genomes shed light on interconnected biogeochemical processes in an aquifer system.</title>
        <authorList>
            <person name="Anantharaman K."/>
            <person name="Brown C.T."/>
            <person name="Hug L.A."/>
            <person name="Sharon I."/>
            <person name="Castelle C.J."/>
            <person name="Probst A.J."/>
            <person name="Thomas B.C."/>
            <person name="Singh A."/>
            <person name="Wilkins M.J."/>
            <person name="Karaoz U."/>
            <person name="Brodie E.L."/>
            <person name="Williams K.H."/>
            <person name="Hubbard S.S."/>
            <person name="Banfield J.F."/>
        </authorList>
    </citation>
    <scope>NUCLEOTIDE SEQUENCE [LARGE SCALE GENOMIC DNA]</scope>
</reference>
<comment type="caution">
    <text evidence="1">The sequence shown here is derived from an EMBL/GenBank/DDBJ whole genome shotgun (WGS) entry which is preliminary data.</text>
</comment>
<gene>
    <name evidence="1" type="ORF">A2128_01980</name>
</gene>
<evidence type="ECO:0000313" key="2">
    <source>
        <dbReference type="Proteomes" id="UP000176349"/>
    </source>
</evidence>
<accession>A0A1G2C6L8</accession>
<organism evidence="1 2">
    <name type="scientific">Candidatus Liptonbacteria bacterium GWC1_60_9</name>
    <dbReference type="NCBI Taxonomy" id="1798645"/>
    <lineage>
        <taxon>Bacteria</taxon>
        <taxon>Candidatus Liptoniibacteriota</taxon>
    </lineage>
</organism>
<dbReference type="AlphaFoldDB" id="A0A1G2C6L8"/>
<name>A0A1G2C6L8_9BACT</name>
<evidence type="ECO:0000313" key="1">
    <source>
        <dbReference type="EMBL" id="OGY96791.1"/>
    </source>
</evidence>